<protein>
    <submittedName>
        <fullName evidence="1">Uncharacterized protein</fullName>
    </submittedName>
</protein>
<proteinExistence type="predicted"/>
<reference evidence="1" key="2">
    <citation type="journal article" date="2015" name="Fish Shellfish Immunol.">
        <title>Early steps in the European eel (Anguilla anguilla)-Vibrio vulnificus interaction in the gills: Role of the RtxA13 toxin.</title>
        <authorList>
            <person name="Callol A."/>
            <person name="Pajuelo D."/>
            <person name="Ebbesson L."/>
            <person name="Teles M."/>
            <person name="MacKenzie S."/>
            <person name="Amaro C."/>
        </authorList>
    </citation>
    <scope>NUCLEOTIDE SEQUENCE</scope>
</reference>
<reference evidence="1" key="1">
    <citation type="submission" date="2014-11" db="EMBL/GenBank/DDBJ databases">
        <authorList>
            <person name="Amaro Gonzalez C."/>
        </authorList>
    </citation>
    <scope>NUCLEOTIDE SEQUENCE</scope>
</reference>
<dbReference type="AlphaFoldDB" id="A0A0E9PNC1"/>
<accession>A0A0E9PNC1</accession>
<name>A0A0E9PNC1_ANGAN</name>
<organism evidence="1">
    <name type="scientific">Anguilla anguilla</name>
    <name type="common">European freshwater eel</name>
    <name type="synonym">Muraena anguilla</name>
    <dbReference type="NCBI Taxonomy" id="7936"/>
    <lineage>
        <taxon>Eukaryota</taxon>
        <taxon>Metazoa</taxon>
        <taxon>Chordata</taxon>
        <taxon>Craniata</taxon>
        <taxon>Vertebrata</taxon>
        <taxon>Euteleostomi</taxon>
        <taxon>Actinopterygii</taxon>
        <taxon>Neopterygii</taxon>
        <taxon>Teleostei</taxon>
        <taxon>Anguilliformes</taxon>
        <taxon>Anguillidae</taxon>
        <taxon>Anguilla</taxon>
    </lineage>
</organism>
<dbReference type="EMBL" id="GBXM01103259">
    <property type="protein sequence ID" value="JAH05318.1"/>
    <property type="molecule type" value="Transcribed_RNA"/>
</dbReference>
<evidence type="ECO:0000313" key="1">
    <source>
        <dbReference type="EMBL" id="JAH05318.1"/>
    </source>
</evidence>
<sequence length="30" mass="3447">MAKVMIPQIMVTCHVCHNTPKCNKTYTIKI</sequence>